<evidence type="ECO:0000313" key="4">
    <source>
        <dbReference type="Proteomes" id="UP000189933"/>
    </source>
</evidence>
<dbReference type="Proteomes" id="UP000189933">
    <property type="component" value="Unassembled WGS sequence"/>
</dbReference>
<organism evidence="3 4">
    <name type="scientific">Carboxydocella sporoproducens DSM 16521</name>
    <dbReference type="NCBI Taxonomy" id="1121270"/>
    <lineage>
        <taxon>Bacteria</taxon>
        <taxon>Bacillati</taxon>
        <taxon>Bacillota</taxon>
        <taxon>Clostridia</taxon>
        <taxon>Eubacteriales</taxon>
        <taxon>Clostridiales Family XVI. Incertae Sedis</taxon>
        <taxon>Carboxydocella</taxon>
    </lineage>
</organism>
<proteinExistence type="predicted"/>
<keyword evidence="1" id="KW-0812">Transmembrane</keyword>
<dbReference type="RefSeq" id="WP_078666096.1">
    <property type="nucleotide sequence ID" value="NZ_FUXM01000029.1"/>
</dbReference>
<keyword evidence="1" id="KW-1133">Transmembrane helix</keyword>
<feature type="transmembrane region" description="Helical" evidence="1">
    <location>
        <begin position="12"/>
        <end position="39"/>
    </location>
</feature>
<feature type="domain" description="Putative Flp pilus-assembly TadG-like N-terminal" evidence="2">
    <location>
        <begin position="10"/>
        <end position="56"/>
    </location>
</feature>
<protein>
    <submittedName>
        <fullName evidence="3">Putative Flp pilus-assembly TadE/G-like</fullName>
    </submittedName>
</protein>
<dbReference type="AlphaFoldDB" id="A0A1T4REZ7"/>
<evidence type="ECO:0000259" key="2">
    <source>
        <dbReference type="Pfam" id="PF13400"/>
    </source>
</evidence>
<accession>A0A1T4REZ7</accession>
<dbReference type="InterPro" id="IPR028087">
    <property type="entry name" value="Tad_N"/>
</dbReference>
<sequence>MKSKESGERGTAIVLVALALTGLLGMVAMVADFGQYYLWENRLQTMADAAALAGVQELPDHPDAAVAVAEQYLAANGGTELLTKEITIGADNKSITVNLSKEVNFAFAPVLGVEKGQVSRRATARVAPVKAMKGLAPLAVKQQNFVFGQEYILKNGGGAGDNGWYGAVALGGRGASTYEDNLKYGYQGVIAIGDIIETEPGNMSGPTRRGIQYRLGTMTDNSTPDNIDPNSPRLLYVPVIDDIPKNGRSTARVVGFAAFLLKNELPGNGNDCQIKGYFVRVIVPAEQLDDTSAGFGLYGTRLSE</sequence>
<dbReference type="EMBL" id="FUXM01000029">
    <property type="protein sequence ID" value="SKA14386.1"/>
    <property type="molecule type" value="Genomic_DNA"/>
</dbReference>
<reference evidence="4" key="1">
    <citation type="submission" date="2017-02" db="EMBL/GenBank/DDBJ databases">
        <authorList>
            <person name="Varghese N."/>
            <person name="Submissions S."/>
        </authorList>
    </citation>
    <scope>NUCLEOTIDE SEQUENCE [LARGE SCALE GENOMIC DNA]</scope>
    <source>
        <strain evidence="4">DSM 16521</strain>
    </source>
</reference>
<gene>
    <name evidence="3" type="ORF">SAMN02745885_02072</name>
</gene>
<dbReference type="Pfam" id="PF13400">
    <property type="entry name" value="Tad"/>
    <property type="match status" value="1"/>
</dbReference>
<evidence type="ECO:0000313" key="3">
    <source>
        <dbReference type="EMBL" id="SKA14386.1"/>
    </source>
</evidence>
<keyword evidence="4" id="KW-1185">Reference proteome</keyword>
<keyword evidence="1" id="KW-0472">Membrane</keyword>
<dbReference type="OrthoDB" id="5447051at2"/>
<name>A0A1T4REZ7_9FIRM</name>
<evidence type="ECO:0000256" key="1">
    <source>
        <dbReference type="SAM" id="Phobius"/>
    </source>
</evidence>